<evidence type="ECO:0000313" key="3">
    <source>
        <dbReference type="Proteomes" id="UP000053676"/>
    </source>
</evidence>
<protein>
    <submittedName>
        <fullName evidence="2">Uncharacterized protein</fullName>
    </submittedName>
</protein>
<dbReference type="KEGG" id="nai:NECAME_13368"/>
<proteinExistence type="predicted"/>
<evidence type="ECO:0000256" key="1">
    <source>
        <dbReference type="SAM" id="MobiDB-lite"/>
    </source>
</evidence>
<dbReference type="Proteomes" id="UP000053676">
    <property type="component" value="Unassembled WGS sequence"/>
</dbReference>
<keyword evidence="3" id="KW-1185">Reference proteome</keyword>
<evidence type="ECO:0000313" key="2">
    <source>
        <dbReference type="EMBL" id="ETN73879.1"/>
    </source>
</evidence>
<reference evidence="3" key="1">
    <citation type="journal article" date="2014" name="Nat. Genet.">
        <title>Genome of the human hookworm Necator americanus.</title>
        <authorList>
            <person name="Tang Y.T."/>
            <person name="Gao X."/>
            <person name="Rosa B.A."/>
            <person name="Abubucker S."/>
            <person name="Hallsworth-Pepin K."/>
            <person name="Martin J."/>
            <person name="Tyagi R."/>
            <person name="Heizer E."/>
            <person name="Zhang X."/>
            <person name="Bhonagiri-Palsikar V."/>
            <person name="Minx P."/>
            <person name="Warren W.C."/>
            <person name="Wang Q."/>
            <person name="Zhan B."/>
            <person name="Hotez P.J."/>
            <person name="Sternberg P.W."/>
            <person name="Dougall A."/>
            <person name="Gaze S.T."/>
            <person name="Mulvenna J."/>
            <person name="Sotillo J."/>
            <person name="Ranganathan S."/>
            <person name="Rabelo E.M."/>
            <person name="Wilson R.K."/>
            <person name="Felgner P.L."/>
            <person name="Bethony J."/>
            <person name="Hawdon J.M."/>
            <person name="Gasser R.B."/>
            <person name="Loukas A."/>
            <person name="Mitreva M."/>
        </authorList>
    </citation>
    <scope>NUCLEOTIDE SEQUENCE [LARGE SCALE GENOMIC DNA]</scope>
</reference>
<feature type="compositionally biased region" description="Polar residues" evidence="1">
    <location>
        <begin position="84"/>
        <end position="106"/>
    </location>
</feature>
<gene>
    <name evidence="2" type="ORF">NECAME_13368</name>
</gene>
<dbReference type="AlphaFoldDB" id="W2SVW1"/>
<accession>W2SVW1</accession>
<name>W2SVW1_NECAM</name>
<organism evidence="2 3">
    <name type="scientific">Necator americanus</name>
    <name type="common">Human hookworm</name>
    <dbReference type="NCBI Taxonomy" id="51031"/>
    <lineage>
        <taxon>Eukaryota</taxon>
        <taxon>Metazoa</taxon>
        <taxon>Ecdysozoa</taxon>
        <taxon>Nematoda</taxon>
        <taxon>Chromadorea</taxon>
        <taxon>Rhabditida</taxon>
        <taxon>Rhabditina</taxon>
        <taxon>Rhabditomorpha</taxon>
        <taxon>Strongyloidea</taxon>
        <taxon>Ancylostomatidae</taxon>
        <taxon>Bunostominae</taxon>
        <taxon>Necator</taxon>
    </lineage>
</organism>
<feature type="region of interest" description="Disordered" evidence="1">
    <location>
        <begin position="81"/>
        <end position="106"/>
    </location>
</feature>
<dbReference type="EMBL" id="KI660407">
    <property type="protein sequence ID" value="ETN73879.1"/>
    <property type="molecule type" value="Genomic_DNA"/>
</dbReference>
<sequence length="106" mass="11893">MAALTKRGTFTIRINVEELVAANTSLFIANTSGAETIPESELSHVRISIWIKEKRKKERGKVEQNFDGLISATNTKKRRFSKNGIGSYSKNDMMNHGGNNTTYRDT</sequence>